<dbReference type="Gene3D" id="2.30.40.10">
    <property type="entry name" value="Urease, subunit C, domain 1"/>
    <property type="match status" value="1"/>
</dbReference>
<accession>A0ABU3PA24</accession>
<dbReference type="RefSeq" id="WP_315649564.1">
    <property type="nucleotide sequence ID" value="NZ_JAVXZY010000002.1"/>
</dbReference>
<dbReference type="InterPro" id="IPR032466">
    <property type="entry name" value="Metal_Hydrolase"/>
</dbReference>
<dbReference type="InterPro" id="IPR003764">
    <property type="entry name" value="GlcNAc_6-P_deAcase"/>
</dbReference>
<dbReference type="InterPro" id="IPR011059">
    <property type="entry name" value="Metal-dep_hydrolase_composite"/>
</dbReference>
<dbReference type="InterPro" id="IPR006680">
    <property type="entry name" value="Amidohydro-rel"/>
</dbReference>
<dbReference type="CDD" id="cd00854">
    <property type="entry name" value="NagA"/>
    <property type="match status" value="1"/>
</dbReference>
<name>A0ABU3PA24_9BURK</name>
<keyword evidence="4 5" id="KW-0119">Carbohydrate metabolism</keyword>
<dbReference type="Gene3D" id="3.20.20.140">
    <property type="entry name" value="Metal-dependent hydrolases"/>
    <property type="match status" value="1"/>
</dbReference>
<reference evidence="7" key="1">
    <citation type="submission" date="2023-09" db="EMBL/GenBank/DDBJ databases">
        <title>Paucibacter sp. APW11 Genome sequencing and assembly.</title>
        <authorList>
            <person name="Kim I."/>
        </authorList>
    </citation>
    <scope>NUCLEOTIDE SEQUENCE</scope>
    <source>
        <strain evidence="7">APW11</strain>
    </source>
</reference>
<dbReference type="SUPFAM" id="SSF51338">
    <property type="entry name" value="Composite domain of metallo-dependent hydrolases"/>
    <property type="match status" value="1"/>
</dbReference>
<dbReference type="GO" id="GO:0008448">
    <property type="term" value="F:N-acetylglucosamine-6-phosphate deacetylase activity"/>
    <property type="evidence" value="ECO:0007669"/>
    <property type="project" value="UniProtKB-EC"/>
</dbReference>
<evidence type="ECO:0000313" key="7">
    <source>
        <dbReference type="EMBL" id="MDT8999075.1"/>
    </source>
</evidence>
<evidence type="ECO:0000313" key="8">
    <source>
        <dbReference type="Proteomes" id="UP001246372"/>
    </source>
</evidence>
<evidence type="ECO:0000256" key="2">
    <source>
        <dbReference type="ARBA" id="ARBA00022723"/>
    </source>
</evidence>
<dbReference type="Pfam" id="PF01979">
    <property type="entry name" value="Amidohydro_1"/>
    <property type="match status" value="1"/>
</dbReference>
<dbReference type="EMBL" id="JAVXZY010000002">
    <property type="protein sequence ID" value="MDT8999075.1"/>
    <property type="molecule type" value="Genomic_DNA"/>
</dbReference>
<keyword evidence="2" id="KW-0479">Metal-binding</keyword>
<dbReference type="PANTHER" id="PTHR11113">
    <property type="entry name" value="N-ACETYLGLUCOSAMINE-6-PHOSPHATE DEACETYLASE"/>
    <property type="match status" value="1"/>
</dbReference>
<dbReference type="Proteomes" id="UP001246372">
    <property type="component" value="Unassembled WGS sequence"/>
</dbReference>
<dbReference type="SUPFAM" id="SSF51556">
    <property type="entry name" value="Metallo-dependent hydrolases"/>
    <property type="match status" value="1"/>
</dbReference>
<keyword evidence="8" id="KW-1185">Reference proteome</keyword>
<comment type="similarity">
    <text evidence="1 5">Belongs to the metallo-dependent hydrolases superfamily. NagA family.</text>
</comment>
<keyword evidence="3 5" id="KW-0378">Hydrolase</keyword>
<sequence>MSRTLKGRILTSTGWVGGSLRFDSRLLSIEADASASSSASAELPIILPGFIDLHVHGGLGVDIMEGGDAAQQVARAHARHGTTAMLGTTMTAPDGDIRHALAGLASACAERASGAARLLGVHLEGPFLSPGKLGAQPGQVCAATMALLREYMAIAPIKVVTIAPEVARHLDIITELAQLGVRPQVGHTLGSYEDGVAALRAGAAGFTHLFNAMRGLNHYEPGMVGAALAHARHAELIPDLLHVHPGAIRAALRAIPELYCVTDATAATDMPDGNYPLGSQMVCKCLGGVRLADGGLAGSALTMDQALRNLLSLGLDLADASNRLSRNPARYLGLADRGQIAVGQWADLVVLDSEMQVSEVFIEGEAISPAFEPDAVPA</sequence>
<dbReference type="PANTHER" id="PTHR11113:SF14">
    <property type="entry name" value="N-ACETYLGLUCOSAMINE-6-PHOSPHATE DEACETYLASE"/>
    <property type="match status" value="1"/>
</dbReference>
<evidence type="ECO:0000259" key="6">
    <source>
        <dbReference type="Pfam" id="PF01979"/>
    </source>
</evidence>
<evidence type="ECO:0000256" key="4">
    <source>
        <dbReference type="ARBA" id="ARBA00023277"/>
    </source>
</evidence>
<proteinExistence type="inferred from homology"/>
<evidence type="ECO:0000256" key="3">
    <source>
        <dbReference type="ARBA" id="ARBA00022801"/>
    </source>
</evidence>
<evidence type="ECO:0000256" key="5">
    <source>
        <dbReference type="PIRNR" id="PIRNR038994"/>
    </source>
</evidence>
<gene>
    <name evidence="7" type="primary">nagA</name>
    <name evidence="7" type="ORF">RQP53_07330</name>
</gene>
<dbReference type="NCBIfam" id="TIGR00221">
    <property type="entry name" value="nagA"/>
    <property type="match status" value="1"/>
</dbReference>
<comment type="caution">
    <text evidence="7">The sequence shown here is derived from an EMBL/GenBank/DDBJ whole genome shotgun (WGS) entry which is preliminary data.</text>
</comment>
<evidence type="ECO:0000256" key="1">
    <source>
        <dbReference type="ARBA" id="ARBA00010716"/>
    </source>
</evidence>
<dbReference type="PIRSF" id="PIRSF038994">
    <property type="entry name" value="NagA"/>
    <property type="match status" value="1"/>
</dbReference>
<protein>
    <submittedName>
        <fullName evidence="7">N-acetylglucosamine-6-phosphate deacetylase</fullName>
        <ecNumber evidence="7">3.5.1.25</ecNumber>
    </submittedName>
</protein>
<dbReference type="EC" id="3.5.1.25" evidence="7"/>
<feature type="domain" description="Amidohydrolase-related" evidence="6">
    <location>
        <begin position="45"/>
        <end position="366"/>
    </location>
</feature>
<organism evidence="7 8">
    <name type="scientific">Roseateles aquae</name>
    <dbReference type="NCBI Taxonomy" id="3077235"/>
    <lineage>
        <taxon>Bacteria</taxon>
        <taxon>Pseudomonadati</taxon>
        <taxon>Pseudomonadota</taxon>
        <taxon>Betaproteobacteria</taxon>
        <taxon>Burkholderiales</taxon>
        <taxon>Sphaerotilaceae</taxon>
        <taxon>Roseateles</taxon>
    </lineage>
</organism>